<sequence length="91" mass="9637">MITAARAYVVTVPCDAGGIGGDHERFTRAVSVATSGAPLQVEKLTEIVAKVGAAHDIAIVGPPLRVPVTPSSAWHKLARTRYYRPQTRGNS</sequence>
<name>A0A1H9W8K2_9PSEU</name>
<keyword evidence="2" id="KW-1185">Reference proteome</keyword>
<accession>A0A1H9W8K2</accession>
<dbReference type="Proteomes" id="UP000199352">
    <property type="component" value="Unassembled WGS sequence"/>
</dbReference>
<evidence type="ECO:0000313" key="2">
    <source>
        <dbReference type="Proteomes" id="UP000199352"/>
    </source>
</evidence>
<organism evidence="1 2">
    <name type="scientific">Lentzea xinjiangensis</name>
    <dbReference type="NCBI Taxonomy" id="402600"/>
    <lineage>
        <taxon>Bacteria</taxon>
        <taxon>Bacillati</taxon>
        <taxon>Actinomycetota</taxon>
        <taxon>Actinomycetes</taxon>
        <taxon>Pseudonocardiales</taxon>
        <taxon>Pseudonocardiaceae</taxon>
        <taxon>Lentzea</taxon>
    </lineage>
</organism>
<dbReference type="STRING" id="402600.SAMN05216188_13160"/>
<dbReference type="RefSeq" id="WP_089961291.1">
    <property type="nucleotide sequence ID" value="NZ_FOFR01000031.1"/>
</dbReference>
<protein>
    <submittedName>
        <fullName evidence="1">Uncharacterized protein</fullName>
    </submittedName>
</protein>
<proteinExistence type="predicted"/>
<reference evidence="2" key="1">
    <citation type="submission" date="2016-10" db="EMBL/GenBank/DDBJ databases">
        <authorList>
            <person name="Varghese N."/>
            <person name="Submissions S."/>
        </authorList>
    </citation>
    <scope>NUCLEOTIDE SEQUENCE [LARGE SCALE GENOMIC DNA]</scope>
    <source>
        <strain evidence="2">CGMCC 4.3525</strain>
    </source>
</reference>
<dbReference type="AlphaFoldDB" id="A0A1H9W8K2"/>
<gene>
    <name evidence="1" type="ORF">SAMN05216188_13160</name>
</gene>
<evidence type="ECO:0000313" key="1">
    <source>
        <dbReference type="EMBL" id="SES30260.1"/>
    </source>
</evidence>
<dbReference type="EMBL" id="FOFR01000031">
    <property type="protein sequence ID" value="SES30260.1"/>
    <property type="molecule type" value="Genomic_DNA"/>
</dbReference>